<dbReference type="PANTHER" id="PTHR28019:SF7">
    <property type="entry name" value="SUR7 PROTEIN"/>
    <property type="match status" value="1"/>
</dbReference>
<feature type="transmembrane region" description="Helical" evidence="1">
    <location>
        <begin position="253"/>
        <end position="277"/>
    </location>
</feature>
<name>A0ABR0J0X1_9EURO</name>
<keyword evidence="1" id="KW-0472">Membrane</keyword>
<dbReference type="Pfam" id="PF06687">
    <property type="entry name" value="SUR7"/>
    <property type="match status" value="1"/>
</dbReference>
<keyword evidence="1" id="KW-0812">Transmembrane</keyword>
<dbReference type="Proteomes" id="UP001345691">
    <property type="component" value="Unassembled WGS sequence"/>
</dbReference>
<keyword evidence="1" id="KW-1133">Transmembrane helix</keyword>
<sequence>MRLSPFLTLLAAIGACAMMFVCLFAGYTTTTLSSVDMFNVNVSQIANTSFTNSTGNGCNCVEFINGTLTINGTFSSDNTVEVVYLGLSQYFAVYTMNWCEGEYLPNYQDPNAAAVLTHCEKPSPGRHFDLVAIIESAIDNVSAELNQTLSLHSLDWPNGITSAFDYVKSAVNAMIAFFLIGIGSLLLATAAGTISLFRPSKNTTVFLLITSVVALFCLAITAGLATGCITTVVNGINANGYEIGASANQGNTFMAMIWSAVALLFISTLTVGAQLCTGSGRDPSPSKRRYRKRQYEGYLMPNRSYAPVPPTMPYLMPPPRHPASSAYDYWDPYSSRRTLVPHPDDYYGEDDFS</sequence>
<dbReference type="EMBL" id="JAVRRF010000030">
    <property type="protein sequence ID" value="KAK5052349.1"/>
    <property type="molecule type" value="Genomic_DNA"/>
</dbReference>
<evidence type="ECO:0000313" key="2">
    <source>
        <dbReference type="EMBL" id="KAK5052349.1"/>
    </source>
</evidence>
<feature type="transmembrane region" description="Helical" evidence="1">
    <location>
        <begin position="204"/>
        <end position="233"/>
    </location>
</feature>
<accession>A0ABR0J0X1</accession>
<organism evidence="2 3">
    <name type="scientific">Exophiala sideris</name>
    <dbReference type="NCBI Taxonomy" id="1016849"/>
    <lineage>
        <taxon>Eukaryota</taxon>
        <taxon>Fungi</taxon>
        <taxon>Dikarya</taxon>
        <taxon>Ascomycota</taxon>
        <taxon>Pezizomycotina</taxon>
        <taxon>Eurotiomycetes</taxon>
        <taxon>Chaetothyriomycetidae</taxon>
        <taxon>Chaetothyriales</taxon>
        <taxon>Herpotrichiellaceae</taxon>
        <taxon>Exophiala</taxon>
    </lineage>
</organism>
<dbReference type="InterPro" id="IPR052413">
    <property type="entry name" value="SUR7_domain"/>
</dbReference>
<proteinExistence type="predicted"/>
<dbReference type="PROSITE" id="PS51257">
    <property type="entry name" value="PROKAR_LIPOPROTEIN"/>
    <property type="match status" value="1"/>
</dbReference>
<gene>
    <name evidence="2" type="ORF">LTR69_009885</name>
</gene>
<evidence type="ECO:0000313" key="3">
    <source>
        <dbReference type="Proteomes" id="UP001345691"/>
    </source>
</evidence>
<comment type="caution">
    <text evidence="2">The sequence shown here is derived from an EMBL/GenBank/DDBJ whole genome shotgun (WGS) entry which is preliminary data.</text>
</comment>
<keyword evidence="3" id="KW-1185">Reference proteome</keyword>
<protein>
    <recommendedName>
        <fullName evidence="4">MARVEL domain-containing protein</fullName>
    </recommendedName>
</protein>
<feature type="transmembrane region" description="Helical" evidence="1">
    <location>
        <begin position="174"/>
        <end position="197"/>
    </location>
</feature>
<reference evidence="2 3" key="1">
    <citation type="submission" date="2023-08" db="EMBL/GenBank/DDBJ databases">
        <title>Black Yeasts Isolated from many extreme environments.</title>
        <authorList>
            <person name="Coleine C."/>
            <person name="Stajich J.E."/>
            <person name="Selbmann L."/>
        </authorList>
    </citation>
    <scope>NUCLEOTIDE SEQUENCE [LARGE SCALE GENOMIC DNA]</scope>
    <source>
        <strain evidence="2 3">CCFEE 6328</strain>
    </source>
</reference>
<dbReference type="PANTHER" id="PTHR28019">
    <property type="entry name" value="CELL MEMBRANE PROTEIN YLR413W-RELATED"/>
    <property type="match status" value="1"/>
</dbReference>
<evidence type="ECO:0008006" key="4">
    <source>
        <dbReference type="Google" id="ProtNLM"/>
    </source>
</evidence>
<evidence type="ECO:0000256" key="1">
    <source>
        <dbReference type="SAM" id="Phobius"/>
    </source>
</evidence>
<dbReference type="InterPro" id="IPR009571">
    <property type="entry name" value="SUR7/Rim9-like_fungi"/>
</dbReference>